<evidence type="ECO:0000313" key="4">
    <source>
        <dbReference type="EMBL" id="QHU20379.1"/>
    </source>
</evidence>
<proteinExistence type="predicted"/>
<dbReference type="GO" id="GO:0016020">
    <property type="term" value="C:membrane"/>
    <property type="evidence" value="ECO:0007669"/>
    <property type="project" value="UniProtKB-SubCell"/>
</dbReference>
<keyword evidence="3" id="KW-0449">Lipoprotein</keyword>
<dbReference type="Gene3D" id="3.10.20.90">
    <property type="entry name" value="Phosphatidylinositol 3-kinase Catalytic Subunit, Chain A, domain 1"/>
    <property type="match status" value="1"/>
</dbReference>
<reference evidence="4" key="1">
    <citation type="journal article" date="2020" name="Nature">
        <title>Giant virus diversity and host interactions through global metagenomics.</title>
        <authorList>
            <person name="Schulz F."/>
            <person name="Roux S."/>
            <person name="Paez-Espino D."/>
            <person name="Jungbluth S."/>
            <person name="Walsh D.A."/>
            <person name="Denef V.J."/>
            <person name="McMahon K.D."/>
            <person name="Konstantinidis K.T."/>
            <person name="Eloe-Fadrosh E.A."/>
            <person name="Kyrpides N.C."/>
            <person name="Woyke T."/>
        </authorList>
    </citation>
    <scope>NUCLEOTIDE SEQUENCE</scope>
    <source>
        <strain evidence="4">GVMAG-S-3300013093-109</strain>
    </source>
</reference>
<dbReference type="SUPFAM" id="SSF54236">
    <property type="entry name" value="Ubiquitin-like"/>
    <property type="match status" value="1"/>
</dbReference>
<evidence type="ECO:0000256" key="2">
    <source>
        <dbReference type="ARBA" id="ARBA00023136"/>
    </source>
</evidence>
<evidence type="ECO:0008006" key="5">
    <source>
        <dbReference type="Google" id="ProtNLM"/>
    </source>
</evidence>
<evidence type="ECO:0000256" key="1">
    <source>
        <dbReference type="ARBA" id="ARBA00004370"/>
    </source>
</evidence>
<dbReference type="InterPro" id="IPR029071">
    <property type="entry name" value="Ubiquitin-like_domsf"/>
</dbReference>
<keyword evidence="2" id="KW-0472">Membrane</keyword>
<protein>
    <recommendedName>
        <fullName evidence="5">Autophagy-related protein</fullName>
    </recommendedName>
</protein>
<name>A0A6C0KS05_9ZZZZ</name>
<sequence length="111" mass="12958">MSDLQLREGELERIRSKHPDKVPVFVTKSIYARDSLPEMRKRKFLVPLQYKMGEFLLMIRKWLLLKPDQAVFIFIENTLPMIGSTIGELYIKHKGEDGVLRLSYASENTFG</sequence>
<accession>A0A6C0KS05</accession>
<comment type="subcellular location">
    <subcellularLocation>
        <location evidence="1">Membrane</location>
    </subcellularLocation>
</comment>
<organism evidence="4">
    <name type="scientific">viral metagenome</name>
    <dbReference type="NCBI Taxonomy" id="1070528"/>
    <lineage>
        <taxon>unclassified sequences</taxon>
        <taxon>metagenomes</taxon>
        <taxon>organismal metagenomes</taxon>
    </lineage>
</organism>
<dbReference type="EMBL" id="MN740968">
    <property type="protein sequence ID" value="QHU20379.1"/>
    <property type="molecule type" value="Genomic_DNA"/>
</dbReference>
<dbReference type="Pfam" id="PF02991">
    <property type="entry name" value="ATG8"/>
    <property type="match status" value="1"/>
</dbReference>
<dbReference type="InterPro" id="IPR004241">
    <property type="entry name" value="Atg8-like"/>
</dbReference>
<evidence type="ECO:0000256" key="3">
    <source>
        <dbReference type="ARBA" id="ARBA00023288"/>
    </source>
</evidence>
<dbReference type="PANTHER" id="PTHR10969">
    <property type="entry name" value="MICROTUBULE-ASSOCIATED PROTEINS 1A/1B LIGHT CHAIN 3-RELATED"/>
    <property type="match status" value="1"/>
</dbReference>
<dbReference type="AlphaFoldDB" id="A0A6C0KS05"/>